<keyword evidence="2" id="KW-0175">Coiled coil</keyword>
<reference evidence="4" key="1">
    <citation type="submission" date="2020-04" db="EMBL/GenBank/DDBJ databases">
        <authorList>
            <person name="Zhang T."/>
        </authorList>
    </citation>
    <scope>NUCLEOTIDE SEQUENCE</scope>
    <source>
        <strain evidence="4">HKST-UBA02</strain>
    </source>
</reference>
<dbReference type="Gene3D" id="3.60.40.10">
    <property type="entry name" value="PPM-type phosphatase domain"/>
    <property type="match status" value="1"/>
</dbReference>
<dbReference type="Pfam" id="PF07228">
    <property type="entry name" value="SpoIIE"/>
    <property type="match status" value="1"/>
</dbReference>
<feature type="domain" description="FHA" evidence="3">
    <location>
        <begin position="16"/>
        <end position="65"/>
    </location>
</feature>
<dbReference type="InterPro" id="IPR008984">
    <property type="entry name" value="SMAD_FHA_dom_sf"/>
</dbReference>
<protein>
    <submittedName>
        <fullName evidence="4">SpoIIE family protein phosphatase</fullName>
    </submittedName>
</protein>
<evidence type="ECO:0000256" key="2">
    <source>
        <dbReference type="SAM" id="Coils"/>
    </source>
</evidence>
<gene>
    <name evidence="4" type="ORF">KDA27_23675</name>
</gene>
<dbReference type="SMART" id="SM00331">
    <property type="entry name" value="PP2C_SIG"/>
    <property type="match status" value="1"/>
</dbReference>
<organism evidence="4 5">
    <name type="scientific">Eiseniibacteriota bacterium</name>
    <dbReference type="NCBI Taxonomy" id="2212470"/>
    <lineage>
        <taxon>Bacteria</taxon>
        <taxon>Candidatus Eiseniibacteriota</taxon>
    </lineage>
</organism>
<dbReference type="CDD" id="cd00060">
    <property type="entry name" value="FHA"/>
    <property type="match status" value="1"/>
</dbReference>
<dbReference type="Proteomes" id="UP000739538">
    <property type="component" value="Unassembled WGS sequence"/>
</dbReference>
<dbReference type="AlphaFoldDB" id="A0A956NH10"/>
<sequence length="549" mass="60818">MVGGRYYRRTLGPGRYVVGRASESQVHLVDRSVSREHAILHLTDDSFVVEDRGSRNGTFVNDQRLEGKREVGIHDRIRFGAIELTLLSPEASMPSGTGAPKIRTGDDSDLAKTHISLDDLQVPATGQAALFQAMTEAAPLLVQPKPLEEIFQAVLDLVAKVIPSRRTLILLRDTEDDSLQLEASRPSGREQEELMMSQKMLRTVLEDRNALLVTDAQADERFQAQESIVAFDVRSALVAPLFDNEQVIGLIYADHDDPFVRYDQDQLRAFTLLANLMAIKITQTKLIEEQREKERLAEEMATASRIQIGLLPKTTPDLLEYSLFAKQRSCYETAGDLYDVALLGDGSLVIVVGDVSGKGLGAALLMSNIMAGLRVLYEESADLARMVSRLNDQLHGSTEATRFATLFVGRLDPKTHHLTYVSAGHNPPFLVLPNGEHTELAATGIPVGMMPGVPYSTADVEIPDNALLAVFTDGIPEAFLGEEEEKIFYDEARMLESIKRRISDPVERIGKGILDDLFTFLGETEPGDDITLLLLGRWRNRDPERTRPS</sequence>
<dbReference type="PROSITE" id="PS50006">
    <property type="entry name" value="FHA_DOMAIN"/>
    <property type="match status" value="1"/>
</dbReference>
<feature type="coiled-coil region" evidence="2">
    <location>
        <begin position="279"/>
        <end position="306"/>
    </location>
</feature>
<dbReference type="Gene3D" id="2.60.200.20">
    <property type="match status" value="1"/>
</dbReference>
<name>A0A956NH10_UNCEI</name>
<dbReference type="SMART" id="SM00065">
    <property type="entry name" value="GAF"/>
    <property type="match status" value="1"/>
</dbReference>
<dbReference type="PANTHER" id="PTHR43156">
    <property type="entry name" value="STAGE II SPORULATION PROTEIN E-RELATED"/>
    <property type="match status" value="1"/>
</dbReference>
<dbReference type="InterPro" id="IPR001932">
    <property type="entry name" value="PPM-type_phosphatase-like_dom"/>
</dbReference>
<evidence type="ECO:0000256" key="1">
    <source>
        <dbReference type="ARBA" id="ARBA00022801"/>
    </source>
</evidence>
<reference evidence="4" key="2">
    <citation type="journal article" date="2021" name="Microbiome">
        <title>Successional dynamics and alternative stable states in a saline activated sludge microbial community over 9 years.</title>
        <authorList>
            <person name="Wang Y."/>
            <person name="Ye J."/>
            <person name="Ju F."/>
            <person name="Liu L."/>
            <person name="Boyd J.A."/>
            <person name="Deng Y."/>
            <person name="Parks D.H."/>
            <person name="Jiang X."/>
            <person name="Yin X."/>
            <person name="Woodcroft B.J."/>
            <person name="Tyson G.W."/>
            <person name="Hugenholtz P."/>
            <person name="Polz M.F."/>
            <person name="Zhang T."/>
        </authorList>
    </citation>
    <scope>NUCLEOTIDE SEQUENCE</scope>
    <source>
        <strain evidence="4">HKST-UBA02</strain>
    </source>
</reference>
<dbReference type="SUPFAM" id="SSF49879">
    <property type="entry name" value="SMAD/FHA domain"/>
    <property type="match status" value="1"/>
</dbReference>
<proteinExistence type="predicted"/>
<dbReference type="InterPro" id="IPR003018">
    <property type="entry name" value="GAF"/>
</dbReference>
<dbReference type="InterPro" id="IPR000253">
    <property type="entry name" value="FHA_dom"/>
</dbReference>
<dbReference type="SMART" id="SM00240">
    <property type="entry name" value="FHA"/>
    <property type="match status" value="1"/>
</dbReference>
<dbReference type="Gene3D" id="3.30.450.40">
    <property type="match status" value="1"/>
</dbReference>
<dbReference type="Pfam" id="PF00498">
    <property type="entry name" value="FHA"/>
    <property type="match status" value="1"/>
</dbReference>
<evidence type="ECO:0000313" key="5">
    <source>
        <dbReference type="Proteomes" id="UP000739538"/>
    </source>
</evidence>
<keyword evidence="1" id="KW-0378">Hydrolase</keyword>
<dbReference type="PANTHER" id="PTHR43156:SF2">
    <property type="entry name" value="STAGE II SPORULATION PROTEIN E"/>
    <property type="match status" value="1"/>
</dbReference>
<dbReference type="EMBL" id="JAGQHS010000215">
    <property type="protein sequence ID" value="MCA9758814.1"/>
    <property type="molecule type" value="Genomic_DNA"/>
</dbReference>
<dbReference type="InterPro" id="IPR036457">
    <property type="entry name" value="PPM-type-like_dom_sf"/>
</dbReference>
<dbReference type="SUPFAM" id="SSF55781">
    <property type="entry name" value="GAF domain-like"/>
    <property type="match status" value="1"/>
</dbReference>
<dbReference type="GO" id="GO:0016791">
    <property type="term" value="F:phosphatase activity"/>
    <property type="evidence" value="ECO:0007669"/>
    <property type="project" value="TreeGrafter"/>
</dbReference>
<comment type="caution">
    <text evidence="4">The sequence shown here is derived from an EMBL/GenBank/DDBJ whole genome shotgun (WGS) entry which is preliminary data.</text>
</comment>
<dbReference type="Pfam" id="PF01590">
    <property type="entry name" value="GAF"/>
    <property type="match status" value="1"/>
</dbReference>
<evidence type="ECO:0000313" key="4">
    <source>
        <dbReference type="EMBL" id="MCA9758814.1"/>
    </source>
</evidence>
<accession>A0A956NH10</accession>
<evidence type="ECO:0000259" key="3">
    <source>
        <dbReference type="PROSITE" id="PS50006"/>
    </source>
</evidence>
<dbReference type="InterPro" id="IPR052016">
    <property type="entry name" value="Bact_Sigma-Reg"/>
</dbReference>
<feature type="non-terminal residue" evidence="4">
    <location>
        <position position="1"/>
    </location>
</feature>
<dbReference type="InterPro" id="IPR029016">
    <property type="entry name" value="GAF-like_dom_sf"/>
</dbReference>